<dbReference type="GO" id="GO:0003886">
    <property type="term" value="F:DNA (cytosine-5-)-methyltransferase activity"/>
    <property type="evidence" value="ECO:0007669"/>
    <property type="project" value="UniProtKB-EC"/>
</dbReference>
<gene>
    <name evidence="5" type="ORF">CPY51_29400</name>
</gene>
<dbReference type="Gene3D" id="3.40.50.150">
    <property type="entry name" value="Vaccinia Virus protein VP39"/>
    <property type="match status" value="1"/>
</dbReference>
<dbReference type="GO" id="GO:0009307">
    <property type="term" value="P:DNA restriction-modification system"/>
    <property type="evidence" value="ECO:0007669"/>
    <property type="project" value="UniProtKB-KW"/>
</dbReference>
<dbReference type="AlphaFoldDB" id="A0A2W4C497"/>
<dbReference type="InterPro" id="IPR001525">
    <property type="entry name" value="C5_MeTfrase"/>
</dbReference>
<name>A0A2W4C497_9HYPH</name>
<dbReference type="Proteomes" id="UP000248925">
    <property type="component" value="Unassembled WGS sequence"/>
</dbReference>
<accession>A0A2W4C497</accession>
<dbReference type="Gene3D" id="3.90.120.10">
    <property type="entry name" value="DNA Methylase, subunit A, domain 2"/>
    <property type="match status" value="1"/>
</dbReference>
<dbReference type="OrthoDB" id="9813719at2"/>
<keyword evidence="6" id="KW-1185">Reference proteome</keyword>
<dbReference type="SUPFAM" id="SSF53335">
    <property type="entry name" value="S-adenosyl-L-methionine-dependent methyltransferases"/>
    <property type="match status" value="1"/>
</dbReference>
<dbReference type="RefSeq" id="WP_111163900.1">
    <property type="nucleotide sequence ID" value="NZ_PCDP01000070.1"/>
</dbReference>
<evidence type="ECO:0000256" key="3">
    <source>
        <dbReference type="ARBA" id="ARBA00022747"/>
    </source>
</evidence>
<dbReference type="GO" id="GO:0032259">
    <property type="term" value="P:methylation"/>
    <property type="evidence" value="ECO:0007669"/>
    <property type="project" value="UniProtKB-KW"/>
</dbReference>
<proteinExistence type="predicted"/>
<comment type="caution">
    <text evidence="5">The sequence shown here is derived from an EMBL/GenBank/DDBJ whole genome shotgun (WGS) entry which is preliminary data.</text>
</comment>
<evidence type="ECO:0000256" key="2">
    <source>
        <dbReference type="ARBA" id="ARBA00022679"/>
    </source>
</evidence>
<dbReference type="PRINTS" id="PR00105">
    <property type="entry name" value="C5METTRFRASE"/>
</dbReference>
<organism evidence="5 6">
    <name type="scientific">Rhizobium tubonense</name>
    <dbReference type="NCBI Taxonomy" id="484088"/>
    <lineage>
        <taxon>Bacteria</taxon>
        <taxon>Pseudomonadati</taxon>
        <taxon>Pseudomonadota</taxon>
        <taxon>Alphaproteobacteria</taxon>
        <taxon>Hyphomicrobiales</taxon>
        <taxon>Rhizobiaceae</taxon>
        <taxon>Rhizobium/Agrobacterium group</taxon>
        <taxon>Rhizobium</taxon>
    </lineage>
</organism>
<keyword evidence="1" id="KW-0489">Methyltransferase</keyword>
<keyword evidence="2" id="KW-0808">Transferase</keyword>
<dbReference type="InterPro" id="IPR029063">
    <property type="entry name" value="SAM-dependent_MTases_sf"/>
</dbReference>
<protein>
    <submittedName>
        <fullName evidence="5">Uncharacterized protein</fullName>
    </submittedName>
</protein>
<reference evidence="5 6" key="1">
    <citation type="journal article" date="2018" name="Sci. Rep.">
        <title>Rhizobium tumorigenes sp. nov., a novel plant tumorigenic bacterium isolated from cane gall tumors on thornless blackberry.</title>
        <authorList>
            <person name="Kuzmanovi N."/>
            <person name="Smalla K."/>
            <person name="Gronow S."/>
            <person name="PuBawska J."/>
        </authorList>
    </citation>
    <scope>NUCLEOTIDE SEQUENCE [LARGE SCALE GENOMIC DNA]</scope>
    <source>
        <strain evidence="5 6">CCBAU 85046</strain>
    </source>
</reference>
<evidence type="ECO:0000313" key="6">
    <source>
        <dbReference type="Proteomes" id="UP000248925"/>
    </source>
</evidence>
<evidence type="ECO:0000256" key="4">
    <source>
        <dbReference type="ARBA" id="ARBA00047422"/>
    </source>
</evidence>
<evidence type="ECO:0000256" key="1">
    <source>
        <dbReference type="ARBA" id="ARBA00022603"/>
    </source>
</evidence>
<keyword evidence="3" id="KW-0680">Restriction system</keyword>
<comment type="catalytic activity">
    <reaction evidence="4">
        <text>a 2'-deoxycytidine in DNA + S-adenosyl-L-methionine = a 5-methyl-2'-deoxycytidine in DNA + S-adenosyl-L-homocysteine + H(+)</text>
        <dbReference type="Rhea" id="RHEA:13681"/>
        <dbReference type="Rhea" id="RHEA-COMP:11369"/>
        <dbReference type="Rhea" id="RHEA-COMP:11370"/>
        <dbReference type="ChEBI" id="CHEBI:15378"/>
        <dbReference type="ChEBI" id="CHEBI:57856"/>
        <dbReference type="ChEBI" id="CHEBI:59789"/>
        <dbReference type="ChEBI" id="CHEBI:85452"/>
        <dbReference type="ChEBI" id="CHEBI:85454"/>
        <dbReference type="EC" id="2.1.1.37"/>
    </reaction>
</comment>
<evidence type="ECO:0000313" key="5">
    <source>
        <dbReference type="EMBL" id="PZM08337.1"/>
    </source>
</evidence>
<sequence>MTLHVFEIRTHRAGIDFVNVGHLSKFFGVRAVMEAQPRAFLFENVEGLLHARHADYVATLLRKLAHADYQTEIHRNNTRDYAVPQDRSRIMIVGFRKNLPGVFRMPPKFRELANRGDVVADLMSANGWSGVGKWVQMMRPDFDRFGKPIGFVTSPLPGNGRQLFCTEVRHRGMPFVNRSLKTRLRYLIVLVRCGLGVQGVAYRSF</sequence>
<dbReference type="Pfam" id="PF00145">
    <property type="entry name" value="DNA_methylase"/>
    <property type="match status" value="1"/>
</dbReference>
<dbReference type="EMBL" id="PCDP01000070">
    <property type="protein sequence ID" value="PZM08337.1"/>
    <property type="molecule type" value="Genomic_DNA"/>
</dbReference>